<dbReference type="Pfam" id="PF12796">
    <property type="entry name" value="Ank_2"/>
    <property type="match status" value="5"/>
</dbReference>
<dbReference type="Proteomes" id="UP000024837">
    <property type="component" value="Unassembled WGS sequence"/>
</dbReference>
<feature type="repeat" description="ANK" evidence="3">
    <location>
        <begin position="1352"/>
        <end position="1376"/>
    </location>
</feature>
<feature type="repeat" description="ANK" evidence="3">
    <location>
        <begin position="1468"/>
        <end position="1500"/>
    </location>
</feature>
<name>W7HV07_9PEZI</name>
<dbReference type="Pfam" id="PF24883">
    <property type="entry name" value="NPHP3_N"/>
    <property type="match status" value="1"/>
</dbReference>
<dbReference type="InterPro" id="IPR043136">
    <property type="entry name" value="B30.2/SPRY_sf"/>
</dbReference>
<feature type="compositionally biased region" description="Low complexity" evidence="4">
    <location>
        <begin position="1814"/>
        <end position="1825"/>
    </location>
</feature>
<feature type="compositionally biased region" description="Polar residues" evidence="4">
    <location>
        <begin position="1801"/>
        <end position="1813"/>
    </location>
</feature>
<dbReference type="InterPro" id="IPR027417">
    <property type="entry name" value="P-loop_NTPase"/>
</dbReference>
<dbReference type="SUPFAM" id="SSF52540">
    <property type="entry name" value="P-loop containing nucleoside triphosphate hydrolases"/>
    <property type="match status" value="1"/>
</dbReference>
<protein>
    <recommendedName>
        <fullName evidence="5">B30.2/SPRY domain-containing protein</fullName>
    </recommendedName>
</protein>
<evidence type="ECO:0000259" key="5">
    <source>
        <dbReference type="PROSITE" id="PS50188"/>
    </source>
</evidence>
<dbReference type="HOGENOM" id="CLU_232045_0_0_1"/>
<accession>W7HV07</accession>
<dbReference type="PRINTS" id="PR01415">
    <property type="entry name" value="ANKYRIN"/>
</dbReference>
<evidence type="ECO:0000313" key="7">
    <source>
        <dbReference type="Proteomes" id="UP000024837"/>
    </source>
</evidence>
<keyword evidence="2 3" id="KW-0040">ANK repeat</keyword>
<dbReference type="InterPro" id="IPR013320">
    <property type="entry name" value="ConA-like_dom_sf"/>
</dbReference>
<dbReference type="InterPro" id="IPR002110">
    <property type="entry name" value="Ankyrin_rpt"/>
</dbReference>
<feature type="repeat" description="ANK" evidence="3">
    <location>
        <begin position="1252"/>
        <end position="1274"/>
    </location>
</feature>
<dbReference type="SMART" id="SM00449">
    <property type="entry name" value="SPRY"/>
    <property type="match status" value="1"/>
</dbReference>
<feature type="repeat" description="ANK" evidence="3">
    <location>
        <begin position="1048"/>
        <end position="1080"/>
    </location>
</feature>
<dbReference type="InterPro" id="IPR044736">
    <property type="entry name" value="Gid1/RanBPM/SPLA_SPRY"/>
</dbReference>
<dbReference type="SMART" id="SM00248">
    <property type="entry name" value="ANK"/>
    <property type="match status" value="25"/>
</dbReference>
<dbReference type="PROSITE" id="PS50188">
    <property type="entry name" value="B302_SPRY"/>
    <property type="match status" value="1"/>
</dbReference>
<dbReference type="CDD" id="cd12885">
    <property type="entry name" value="SPRY_RanBP_like"/>
    <property type="match status" value="1"/>
</dbReference>
<dbReference type="Pfam" id="PF00023">
    <property type="entry name" value="Ank"/>
    <property type="match status" value="1"/>
</dbReference>
<gene>
    <name evidence="6" type="ORF">DRE_01244</name>
</gene>
<dbReference type="PROSITE" id="PS50297">
    <property type="entry name" value="ANK_REP_REGION"/>
    <property type="match status" value="10"/>
</dbReference>
<reference evidence="6 7" key="1">
    <citation type="submission" date="2013-05" db="EMBL/GenBank/DDBJ databases">
        <title>Drechslerella stenobrocha genome reveals carnivorous origination and mechanical trapping mechanism of predatory fungi.</title>
        <authorList>
            <person name="Liu X."/>
            <person name="Zhang W."/>
            <person name="Liu K."/>
        </authorList>
    </citation>
    <scope>NUCLEOTIDE SEQUENCE [LARGE SCALE GENOMIC DNA]</scope>
    <source>
        <strain evidence="6 7">248</strain>
    </source>
</reference>
<feature type="region of interest" description="Disordered" evidence="4">
    <location>
        <begin position="809"/>
        <end position="828"/>
    </location>
</feature>
<feature type="compositionally biased region" description="Acidic residues" evidence="4">
    <location>
        <begin position="1826"/>
        <end position="1840"/>
    </location>
</feature>
<dbReference type="InterPro" id="IPR001870">
    <property type="entry name" value="B30.2/SPRY"/>
</dbReference>
<feature type="repeat" description="ANK" evidence="3">
    <location>
        <begin position="914"/>
        <end position="946"/>
    </location>
</feature>
<feature type="region of interest" description="Disordered" evidence="4">
    <location>
        <begin position="1801"/>
        <end position="1840"/>
    </location>
</feature>
<evidence type="ECO:0000313" key="6">
    <source>
        <dbReference type="EMBL" id="EWC43892.1"/>
    </source>
</evidence>
<feature type="repeat" description="ANK" evidence="3">
    <location>
        <begin position="1217"/>
        <end position="1241"/>
    </location>
</feature>
<dbReference type="InterPro" id="IPR036770">
    <property type="entry name" value="Ankyrin_rpt-contain_sf"/>
</dbReference>
<dbReference type="PANTHER" id="PTHR24198:SF165">
    <property type="entry name" value="ANKYRIN REPEAT-CONTAINING PROTEIN-RELATED"/>
    <property type="match status" value="1"/>
</dbReference>
<dbReference type="EMBL" id="KI966448">
    <property type="protein sequence ID" value="EWC43892.1"/>
    <property type="molecule type" value="Genomic_DNA"/>
</dbReference>
<sequence>MDIRDHGEKFVSSLSRLVGQCPWRPPPPVYLGNMDWIFEEEAYRTWREQDENSIITIIGPSGSGATTLLSYISGQFLRSSELVLGFSFDWEDSRYNTVSSMLRSLSHQLLLARPRLFDQGNPLFEDFAQKKKLTEADLKKLLKLLISRYFGHHTIFCFIYKSNDQATEVFGVIAELLSIRLAGPGKLKFLMTNTSGEGCSAFNDSNSQQVWLFGENSAKEATWMRTIHQKVDELVKYKPIWNGYQDEIVRKICEKPIGGGDDATAKPVSLMLALQRFEILKRFSKPFSKASRKIVLERIPNNVGDSFEQLLEQPILASEEMGWALLGLKWIAHAVRPLKERELAIALLLYYPDMRWNRLSRLCSWDLSGDINKCFSGTTIKVRNDIRLTHPSIRDHVIESHPIITLYDGLSEEHFEVATESFHQDIVGRCLKYISLLREQTASHPKGPQSKESGLRRFPTGRAWGLLPYAVECWPAHYKLGFKAGTKIPADILGYIKDRDFLLEWSDMLGWLNRGISELQPIFTLDSVPKVAARYGLETLMEYWLDSRGEESENQDNTKDLEEALAIAAQFGHKEIVGALQAKGISSGVAICAAAEYGNCGALEIMLRAQQDFDSLPTADDGKSILQIASQNGLLDCVKLLLGNVPKEELKTALHLSVQNGCLDVVRELTAFDGGSVLLDDGSPDTRMYDALVPLAIERGNREIFRHLVQLFGPEISTSTIYQSAVASAVRYNQPELVKDLLESSDVYGQIKSPEGEILSHINTAFYTAADRGLSEVVQVILNSLEKTSKPVQAPTLRASTKLIKRRTWGKSSRFEDTPGGSTSPKSSVPPANLIPLLHYALRVSSERGYLELMRMVHEILKKFPDYEAECEKAGITQDGSGNTPLHLAAKSGNQDIVREFIDSGVPLNMTSGSGRTALHCAAFKGFYDIIKLLKLAGADINIADGGGNTPLHLAAKKSCLWASIQLIPEATSQTEESKAERSPIYFAVKRCNLFLVKELLKFPTLLPTPDSNNIQSLLLHMALGYRESDIAEALCAGGVAVDTQDRYGRTPLHVAAMKGDIASMEILLKHGAYLNAKDNRDRTPLFRTVKRHNYKACEFLVAKGADPDIMTRHQQTALYRAIRSGKRGIKFIKLLLAKRENNPVTLGQAHKSGWTELHCAYGSAEITKILLAAGADPNIKNIYGTNPLFIAAEAGTKEVVELLLDAGADSSPAGPRKSSPLHRAAQRNALEIVKLLVEKGGSGVANLQKTDGVAPLHLAVENEADDVVKYLVEDAKVELNQQTDASGSPLAISCRKGRLDYMDLLLKNGADVNAYKDANQAPLRVAVYWNRDDIVERLLKENPDVNVTGGNYWSALHNAISAGNVNILKMLLEHGGVDVNNSPHDSQDAPLYHAVAAGSLEMVDLLLSHDADISGHPEGKPGIRINAVVNGGDSEELRMVVEEVKAASKEEASIGTPGAPLDIRDVHRNTPLLSALKEGRIEMAKVLLELGSNISLMDGCQRHALSWATCSDDPAFFEALFEKSEEIDNFQRLCETAIHVAIAEDKESQLRKLLEKVELPQFLTRRDERNGWTALEIAAAYERDEMANLLVREEKHVNVLESSSGQFYPSAWLEFDKSRWIQVEDDGRVAFISPNCPSNGSTQGIRANRCLPMFGNLKAGHEEVSYFEVSISGEPLGERPLSIGLCGEFVTLDRYLGHSPESWGLHSDDGVYYEKGRGGSELCKGFDVGDVVGCGVHFDRKVGFVTLNGKYLGSPFRNMKGQLYPAIAVTGAAQGTKMSVNFDPTGESFLYKFSPEHFVTQGSTPQSGQNTPSSRSGGARGSADSDLDSDLGDDLEDLM</sequence>
<dbReference type="InterPro" id="IPR056884">
    <property type="entry name" value="NPHP3-like_N"/>
</dbReference>
<dbReference type="Gene3D" id="2.60.120.920">
    <property type="match status" value="1"/>
</dbReference>
<dbReference type="Gene3D" id="1.25.40.20">
    <property type="entry name" value="Ankyrin repeat-containing domain"/>
    <property type="match status" value="6"/>
</dbReference>
<keyword evidence="1" id="KW-0677">Repeat</keyword>
<feature type="repeat" description="ANK" evidence="3">
    <location>
        <begin position="881"/>
        <end position="913"/>
    </location>
</feature>
<evidence type="ECO:0000256" key="4">
    <source>
        <dbReference type="SAM" id="MobiDB-lite"/>
    </source>
</evidence>
<feature type="repeat" description="ANK" evidence="3">
    <location>
        <begin position="1184"/>
        <end position="1210"/>
    </location>
</feature>
<dbReference type="SUPFAM" id="SSF49899">
    <property type="entry name" value="Concanavalin A-like lectins/glucanases"/>
    <property type="match status" value="1"/>
</dbReference>
<evidence type="ECO:0000256" key="3">
    <source>
        <dbReference type="PROSITE-ProRule" id="PRU00023"/>
    </source>
</evidence>
<keyword evidence="7" id="KW-1185">Reference proteome</keyword>
<organism evidence="6 7">
    <name type="scientific">Drechslerella stenobrocha 248</name>
    <dbReference type="NCBI Taxonomy" id="1043628"/>
    <lineage>
        <taxon>Eukaryota</taxon>
        <taxon>Fungi</taxon>
        <taxon>Dikarya</taxon>
        <taxon>Ascomycota</taxon>
        <taxon>Pezizomycotina</taxon>
        <taxon>Orbiliomycetes</taxon>
        <taxon>Orbiliales</taxon>
        <taxon>Orbiliaceae</taxon>
        <taxon>Drechslerella</taxon>
    </lineage>
</organism>
<dbReference type="PANTHER" id="PTHR24198">
    <property type="entry name" value="ANKYRIN REPEAT AND PROTEIN KINASE DOMAIN-CONTAINING PROTEIN"/>
    <property type="match status" value="1"/>
</dbReference>
<proteinExistence type="predicted"/>
<evidence type="ECO:0000256" key="2">
    <source>
        <dbReference type="ARBA" id="ARBA00023043"/>
    </source>
</evidence>
<dbReference type="SUPFAM" id="SSF48403">
    <property type="entry name" value="Ankyrin repeat"/>
    <property type="match status" value="5"/>
</dbReference>
<evidence type="ECO:0000256" key="1">
    <source>
        <dbReference type="ARBA" id="ARBA00022737"/>
    </source>
</evidence>
<feature type="domain" description="B30.2/SPRY" evidence="5">
    <location>
        <begin position="1591"/>
        <end position="1788"/>
    </location>
</feature>
<dbReference type="OrthoDB" id="341259at2759"/>
<dbReference type="PROSITE" id="PS50088">
    <property type="entry name" value="ANK_REPEAT"/>
    <property type="match status" value="10"/>
</dbReference>
<dbReference type="InterPro" id="IPR003877">
    <property type="entry name" value="SPRY_dom"/>
</dbReference>
<feature type="repeat" description="ANK" evidence="3">
    <location>
        <begin position="1387"/>
        <end position="1419"/>
    </location>
</feature>
<feature type="repeat" description="ANK" evidence="3">
    <location>
        <begin position="1286"/>
        <end position="1318"/>
    </location>
</feature>
<dbReference type="Pfam" id="PF00622">
    <property type="entry name" value="SPRY"/>
    <property type="match status" value="1"/>
</dbReference>